<evidence type="ECO:0000256" key="1">
    <source>
        <dbReference type="ARBA" id="ARBA00022723"/>
    </source>
</evidence>
<dbReference type="Gene3D" id="1.25.40.10">
    <property type="entry name" value="Tetratricopeptide repeat domain"/>
    <property type="match status" value="2"/>
</dbReference>
<evidence type="ECO:0000313" key="3">
    <source>
        <dbReference type="EMBL" id="OUL56809.1"/>
    </source>
</evidence>
<dbReference type="SUPFAM" id="SSF48452">
    <property type="entry name" value="TPR-like"/>
    <property type="match status" value="1"/>
</dbReference>
<dbReference type="InterPro" id="IPR011990">
    <property type="entry name" value="TPR-like_helical_dom_sf"/>
</dbReference>
<keyword evidence="1" id="KW-0479">Metal-binding</keyword>
<dbReference type="Pfam" id="PF18073">
    <property type="entry name" value="Zn_ribbon_LapB"/>
    <property type="match status" value="1"/>
</dbReference>
<name>A0A244CNN1_PSEDV</name>
<dbReference type="AlphaFoldDB" id="A0A244CNN1"/>
<gene>
    <name evidence="3" type="ORF">B1199_15670</name>
</gene>
<evidence type="ECO:0000259" key="2">
    <source>
        <dbReference type="Pfam" id="PF18073"/>
    </source>
</evidence>
<dbReference type="RefSeq" id="WP_086745063.1">
    <property type="nucleotide sequence ID" value="NZ_MWPV01000005.1"/>
</dbReference>
<dbReference type="InterPro" id="IPR041166">
    <property type="entry name" value="Rubredoxin_2"/>
</dbReference>
<feature type="domain" description="LapB rubredoxin metal binding" evidence="2">
    <location>
        <begin position="344"/>
        <end position="371"/>
    </location>
</feature>
<proteinExistence type="predicted"/>
<comment type="caution">
    <text evidence="3">The sequence shown here is derived from an EMBL/GenBank/DDBJ whole genome shotgun (WGS) entry which is preliminary data.</text>
</comment>
<sequence>MIELLFLLLPVAAAYGWIMGRNSARNQADQQSREITSQYNKGLKYLLDREEDQGLEYLINLLEVSADSVEHYLTLAAMFRRRGELDRAIKIHELLLKQPALDNPTKELIQIALAEDYVMAGMFDCAEEQLLVLVKQKNLQALEILFNIYQQTSDWKKGISIFEQFPTLFTKQQLKLGVANFYCELAIEKQQLKLIKKIINIDTNVVRPLYELGKASFIKQDYLKAISYWRDLLVQSPQYTPVFIDDLEICYHKLNLASDFNKLIEKEVARGGILIKLKYCKYLVSVDQTDKAISFLTASLEKQPNIRGFSSLLDLLAIKNVDVGPLIDEINSLVKSYIATKSEFQCKHCGFTSHTLYWSCPSCKHWESIIPSRGLDGF</sequence>
<evidence type="ECO:0000313" key="4">
    <source>
        <dbReference type="Proteomes" id="UP000194841"/>
    </source>
</evidence>
<protein>
    <submittedName>
        <fullName evidence="3">Lipopolysaccharide assembly protein LapB</fullName>
    </submittedName>
</protein>
<dbReference type="OrthoDB" id="507476at2"/>
<dbReference type="NCBIfam" id="NF008757">
    <property type="entry name" value="PRK11788.1-5"/>
    <property type="match status" value="1"/>
</dbReference>
<dbReference type="Proteomes" id="UP000194841">
    <property type="component" value="Unassembled WGS sequence"/>
</dbReference>
<dbReference type="GO" id="GO:0046872">
    <property type="term" value="F:metal ion binding"/>
    <property type="evidence" value="ECO:0007669"/>
    <property type="project" value="UniProtKB-KW"/>
</dbReference>
<organism evidence="3 4">
    <name type="scientific">Pseudoalteromonas ulvae</name>
    <dbReference type="NCBI Taxonomy" id="107327"/>
    <lineage>
        <taxon>Bacteria</taxon>
        <taxon>Pseudomonadati</taxon>
        <taxon>Pseudomonadota</taxon>
        <taxon>Gammaproteobacteria</taxon>
        <taxon>Alteromonadales</taxon>
        <taxon>Pseudoalteromonadaceae</taxon>
        <taxon>Pseudoalteromonas</taxon>
    </lineage>
</organism>
<accession>A0A244CNN1</accession>
<reference evidence="3 4" key="1">
    <citation type="submission" date="2017-02" db="EMBL/GenBank/DDBJ databases">
        <title>Pseudoalteromonas ulvae TC14 Genome.</title>
        <authorList>
            <person name="Molmeret M."/>
        </authorList>
    </citation>
    <scope>NUCLEOTIDE SEQUENCE [LARGE SCALE GENOMIC DNA]</scope>
    <source>
        <strain evidence="3">TC14</strain>
    </source>
</reference>
<dbReference type="EMBL" id="MWPV01000005">
    <property type="protein sequence ID" value="OUL56809.1"/>
    <property type="molecule type" value="Genomic_DNA"/>
</dbReference>
<keyword evidence="4" id="KW-1185">Reference proteome</keyword>